<keyword evidence="11" id="KW-0137">Centromere</keyword>
<evidence type="ECO:0000313" key="15">
    <source>
        <dbReference type="EMBL" id="KZT62956.1"/>
    </source>
</evidence>
<evidence type="ECO:0000256" key="6">
    <source>
        <dbReference type="ARBA" id="ARBA00022454"/>
    </source>
</evidence>
<keyword evidence="6" id="KW-0158">Chromosome</keyword>
<dbReference type="GO" id="GO:0042729">
    <property type="term" value="C:DASH complex"/>
    <property type="evidence" value="ECO:0007669"/>
    <property type="project" value="InterPro"/>
</dbReference>
<accession>A0A165KCE9</accession>
<keyword evidence="10" id="KW-0539">Nucleus</keyword>
<dbReference type="GO" id="GO:0008608">
    <property type="term" value="P:attachment of spindle microtubules to kinetochore"/>
    <property type="evidence" value="ECO:0007669"/>
    <property type="project" value="InterPro"/>
</dbReference>
<dbReference type="InterPro" id="IPR013251">
    <property type="entry name" value="DASH_Spc19"/>
</dbReference>
<dbReference type="Proteomes" id="UP000076842">
    <property type="component" value="Unassembled WGS sequence"/>
</dbReference>
<name>A0A165KCE9_9BASI</name>
<feature type="compositionally biased region" description="Low complexity" evidence="14">
    <location>
        <begin position="135"/>
        <end position="145"/>
    </location>
</feature>
<feature type="region of interest" description="Disordered" evidence="14">
    <location>
        <begin position="128"/>
        <end position="151"/>
    </location>
</feature>
<dbReference type="STRING" id="1353952.A0A165KCE9"/>
<evidence type="ECO:0000256" key="1">
    <source>
        <dbReference type="ARBA" id="ARBA00004123"/>
    </source>
</evidence>
<evidence type="ECO:0000256" key="12">
    <source>
        <dbReference type="ARBA" id="ARBA00032583"/>
    </source>
</evidence>
<dbReference type="Pfam" id="PF08287">
    <property type="entry name" value="DASH_Spc19"/>
    <property type="match status" value="1"/>
</dbReference>
<evidence type="ECO:0000256" key="3">
    <source>
        <dbReference type="ARBA" id="ARBA00004629"/>
    </source>
</evidence>
<evidence type="ECO:0000256" key="11">
    <source>
        <dbReference type="ARBA" id="ARBA00023328"/>
    </source>
</evidence>
<proteinExistence type="inferred from homology"/>
<evidence type="ECO:0000256" key="2">
    <source>
        <dbReference type="ARBA" id="ARBA00004186"/>
    </source>
</evidence>
<dbReference type="OrthoDB" id="3361333at2759"/>
<dbReference type="EMBL" id="KV423914">
    <property type="protein sequence ID" value="KZT62956.1"/>
    <property type="molecule type" value="Genomic_DNA"/>
</dbReference>
<dbReference type="PANTHER" id="PTHR28262">
    <property type="entry name" value="DASH COMPLEX SUBUNIT SPC19"/>
    <property type="match status" value="1"/>
</dbReference>
<evidence type="ECO:0000256" key="10">
    <source>
        <dbReference type="ARBA" id="ARBA00023242"/>
    </source>
</evidence>
<comment type="similarity">
    <text evidence="4">Belongs to the DASH complex SPC19 family.</text>
</comment>
<evidence type="ECO:0000313" key="16">
    <source>
        <dbReference type="Proteomes" id="UP000076842"/>
    </source>
</evidence>
<protein>
    <recommendedName>
        <fullName evidence="5">DASH complex subunit SPC19</fullName>
    </recommendedName>
    <alternativeName>
        <fullName evidence="12">Outer kinetochore protein SPC19</fullName>
    </alternativeName>
</protein>
<comment type="subcellular location">
    <subcellularLocation>
        <location evidence="3">Chromosome</location>
        <location evidence="3">Centromere</location>
        <location evidence="3">Kinetochore</location>
    </subcellularLocation>
    <subcellularLocation>
        <location evidence="2">Cytoplasm</location>
        <location evidence="2">Cytoskeleton</location>
        <location evidence="2">Spindle</location>
    </subcellularLocation>
    <subcellularLocation>
        <location evidence="1">Nucleus</location>
    </subcellularLocation>
</comment>
<evidence type="ECO:0000256" key="8">
    <source>
        <dbReference type="ARBA" id="ARBA00022838"/>
    </source>
</evidence>
<keyword evidence="16" id="KW-1185">Reference proteome</keyword>
<sequence length="184" mass="20411">MDYRRSSVYPRHSVFPSATGLGSGSKGGDGPRPYLPHLEACINATNQSTDTLKALLEDFNDGTGDLPRLTKVLENSRLFVLINEDVLRKYKAQLAEEIEPQVGELIARAEKSLGLLERRETQLQKKMEVQRSNGPAKPAAPAAASKAEERRAKLMAARRDRLMKELKALEEEVESLGNQLGERV</sequence>
<evidence type="ECO:0000256" key="4">
    <source>
        <dbReference type="ARBA" id="ARBA00008952"/>
    </source>
</evidence>
<dbReference type="GO" id="GO:0005876">
    <property type="term" value="C:spindle microtubule"/>
    <property type="evidence" value="ECO:0007669"/>
    <property type="project" value="InterPro"/>
</dbReference>
<reference evidence="15 16" key="1">
    <citation type="journal article" date="2016" name="Mol. Biol. Evol.">
        <title>Comparative Genomics of Early-Diverging Mushroom-Forming Fungi Provides Insights into the Origins of Lignocellulose Decay Capabilities.</title>
        <authorList>
            <person name="Nagy L.G."/>
            <person name="Riley R."/>
            <person name="Tritt A."/>
            <person name="Adam C."/>
            <person name="Daum C."/>
            <person name="Floudas D."/>
            <person name="Sun H."/>
            <person name="Yadav J.S."/>
            <person name="Pangilinan J."/>
            <person name="Larsson K.H."/>
            <person name="Matsuura K."/>
            <person name="Barry K."/>
            <person name="Labutti K."/>
            <person name="Kuo R."/>
            <person name="Ohm R.A."/>
            <person name="Bhattacharya S.S."/>
            <person name="Shirouzu T."/>
            <person name="Yoshinaga Y."/>
            <person name="Martin F.M."/>
            <person name="Grigoriev I.V."/>
            <person name="Hibbett D.S."/>
        </authorList>
    </citation>
    <scope>NUCLEOTIDE SEQUENCE [LARGE SCALE GENOMIC DNA]</scope>
    <source>
        <strain evidence="15 16">HHB12733</strain>
    </source>
</reference>
<keyword evidence="13" id="KW-0175">Coiled coil</keyword>
<evidence type="ECO:0000256" key="5">
    <source>
        <dbReference type="ARBA" id="ARBA00016329"/>
    </source>
</evidence>
<feature type="coiled-coil region" evidence="13">
    <location>
        <begin position="152"/>
        <end position="179"/>
    </location>
</feature>
<dbReference type="InParanoid" id="A0A165KCE9"/>
<evidence type="ECO:0000256" key="7">
    <source>
        <dbReference type="ARBA" id="ARBA00022490"/>
    </source>
</evidence>
<organism evidence="15 16">
    <name type="scientific">Calocera cornea HHB12733</name>
    <dbReference type="NCBI Taxonomy" id="1353952"/>
    <lineage>
        <taxon>Eukaryota</taxon>
        <taxon>Fungi</taxon>
        <taxon>Dikarya</taxon>
        <taxon>Basidiomycota</taxon>
        <taxon>Agaricomycotina</taxon>
        <taxon>Dacrymycetes</taxon>
        <taxon>Dacrymycetales</taxon>
        <taxon>Dacrymycetaceae</taxon>
        <taxon>Calocera</taxon>
    </lineage>
</organism>
<keyword evidence="7" id="KW-0963">Cytoplasm</keyword>
<dbReference type="AlphaFoldDB" id="A0A165KCE9"/>
<evidence type="ECO:0000256" key="9">
    <source>
        <dbReference type="ARBA" id="ARBA00023212"/>
    </source>
</evidence>
<evidence type="ECO:0000256" key="13">
    <source>
        <dbReference type="SAM" id="Coils"/>
    </source>
</evidence>
<keyword evidence="9" id="KW-0206">Cytoskeleton</keyword>
<dbReference type="PANTHER" id="PTHR28262:SF1">
    <property type="entry name" value="DASH COMPLEX SUBUNIT SPC19"/>
    <property type="match status" value="1"/>
</dbReference>
<gene>
    <name evidence="15" type="ORF">CALCODRAFT_6508</name>
</gene>
<keyword evidence="8" id="KW-0995">Kinetochore</keyword>
<evidence type="ECO:0000256" key="14">
    <source>
        <dbReference type="SAM" id="MobiDB-lite"/>
    </source>
</evidence>